<gene>
    <name evidence="1" type="ORF">DHETER_LOCUS6811</name>
</gene>
<keyword evidence="2" id="KW-1185">Reference proteome</keyword>
<sequence length="78" mass="9209">MFSNNKITKKNSKKAIKRKKDSIAGLIDDIYAHSVINDYKRLIEDLRLNKIDAKSKKQDLKQAFVAKKNEYDKKIKRR</sequence>
<evidence type="ECO:0000313" key="2">
    <source>
        <dbReference type="Proteomes" id="UP000789702"/>
    </source>
</evidence>
<reference evidence="1" key="1">
    <citation type="submission" date="2021-06" db="EMBL/GenBank/DDBJ databases">
        <authorList>
            <person name="Kallberg Y."/>
            <person name="Tangrot J."/>
            <person name="Rosling A."/>
        </authorList>
    </citation>
    <scope>NUCLEOTIDE SEQUENCE</scope>
    <source>
        <strain evidence="1">IL203A</strain>
    </source>
</reference>
<accession>A0ACA9MGM5</accession>
<comment type="caution">
    <text evidence="1">The sequence shown here is derived from an EMBL/GenBank/DDBJ whole genome shotgun (WGS) entry which is preliminary data.</text>
</comment>
<organism evidence="1 2">
    <name type="scientific">Dentiscutata heterogama</name>
    <dbReference type="NCBI Taxonomy" id="1316150"/>
    <lineage>
        <taxon>Eukaryota</taxon>
        <taxon>Fungi</taxon>
        <taxon>Fungi incertae sedis</taxon>
        <taxon>Mucoromycota</taxon>
        <taxon>Glomeromycotina</taxon>
        <taxon>Glomeromycetes</taxon>
        <taxon>Diversisporales</taxon>
        <taxon>Gigasporaceae</taxon>
        <taxon>Dentiscutata</taxon>
    </lineage>
</organism>
<evidence type="ECO:0000313" key="1">
    <source>
        <dbReference type="EMBL" id="CAG8589638.1"/>
    </source>
</evidence>
<name>A0ACA9MGM5_9GLOM</name>
<proteinExistence type="predicted"/>
<protein>
    <submittedName>
        <fullName evidence="1">3216_t:CDS:1</fullName>
    </submittedName>
</protein>
<dbReference type="Proteomes" id="UP000789702">
    <property type="component" value="Unassembled WGS sequence"/>
</dbReference>
<dbReference type="EMBL" id="CAJVPU010008934">
    <property type="protein sequence ID" value="CAG8589638.1"/>
    <property type="molecule type" value="Genomic_DNA"/>
</dbReference>